<dbReference type="Proteomes" id="UP000596049">
    <property type="component" value="Chromosome"/>
</dbReference>
<protein>
    <submittedName>
        <fullName evidence="1">Uncharacterized protein</fullName>
    </submittedName>
</protein>
<accession>A0ABX7AWJ6</accession>
<dbReference type="EMBL" id="CP067341">
    <property type="protein sequence ID" value="QQP14340.1"/>
    <property type="molecule type" value="Genomic_DNA"/>
</dbReference>
<gene>
    <name evidence="1" type="ORF">FJQ98_10155</name>
</gene>
<dbReference type="RefSeq" id="WP_053592954.1">
    <property type="nucleotide sequence ID" value="NZ_CP067341.1"/>
</dbReference>
<sequence length="81" mass="8981">MQAQFKIRTQLRQGEVEDALQSAIAETILSEVIQSYEPLTSQEQGKGRLTRAFIFASPKDLANGASLNIAIQIMQNDHHPS</sequence>
<proteinExistence type="predicted"/>
<evidence type="ECO:0000313" key="2">
    <source>
        <dbReference type="Proteomes" id="UP000596049"/>
    </source>
</evidence>
<organism evidence="1 2">
    <name type="scientific">Lysinibacillus agricola</name>
    <dbReference type="NCBI Taxonomy" id="2590012"/>
    <lineage>
        <taxon>Bacteria</taxon>
        <taxon>Bacillati</taxon>
        <taxon>Bacillota</taxon>
        <taxon>Bacilli</taxon>
        <taxon>Bacillales</taxon>
        <taxon>Bacillaceae</taxon>
        <taxon>Lysinibacillus</taxon>
    </lineage>
</organism>
<name>A0ABX7AWJ6_9BACI</name>
<reference evidence="1 2" key="1">
    <citation type="submission" date="2020-01" db="EMBL/GenBank/DDBJ databases">
        <authorList>
            <person name="Liu G."/>
            <person name="Liu B."/>
        </authorList>
    </citation>
    <scope>NUCLEOTIDE SEQUENCE [LARGE SCALE GENOMIC DNA]</scope>
    <source>
        <strain evidence="1 2">FJAT-51161</strain>
    </source>
</reference>
<keyword evidence="2" id="KW-1185">Reference proteome</keyword>
<evidence type="ECO:0000313" key="1">
    <source>
        <dbReference type="EMBL" id="QQP14340.1"/>
    </source>
</evidence>